<name>A0A1X6PGV1_PORUM</name>
<evidence type="ECO:0000259" key="5">
    <source>
        <dbReference type="Pfam" id="PF00828"/>
    </source>
</evidence>
<sequence length="190" mass="20341">MLAPVSVARIQRLVDVGRIDAGVPVTMDVLWRSGAVHKVPDGVKLICREGDRLAAALDIRVSEASVEAATAVIDAGGSLSLVYYNALGLRALLKPEKWTAIGKPLPRFARPPPKLAWMYESRTPEGLPYRPVTTPADVHEAQEWASDSLGTARERRGVAPPRLPKDADAVPDGPMELFGNAPPREAAAAP</sequence>
<evidence type="ECO:0000256" key="1">
    <source>
        <dbReference type="ARBA" id="ARBA00007320"/>
    </source>
</evidence>
<organism evidence="6 7">
    <name type="scientific">Porphyra umbilicalis</name>
    <name type="common">Purple laver</name>
    <name type="synonym">Red alga</name>
    <dbReference type="NCBI Taxonomy" id="2786"/>
    <lineage>
        <taxon>Eukaryota</taxon>
        <taxon>Rhodophyta</taxon>
        <taxon>Bangiophyceae</taxon>
        <taxon>Bangiales</taxon>
        <taxon>Bangiaceae</taxon>
        <taxon>Porphyra</taxon>
    </lineage>
</organism>
<dbReference type="SUPFAM" id="SSF52080">
    <property type="entry name" value="Ribosomal proteins L15p and L18e"/>
    <property type="match status" value="1"/>
</dbReference>
<protein>
    <recommendedName>
        <fullName evidence="5">Large ribosomal subunit protein uL15/eL18 domain-containing protein</fullName>
    </recommendedName>
</protein>
<dbReference type="InterPro" id="IPR005749">
    <property type="entry name" value="Ribosomal_uL15_bac-type"/>
</dbReference>
<dbReference type="InterPro" id="IPR021131">
    <property type="entry name" value="Ribosomal_uL15/eL18"/>
</dbReference>
<keyword evidence="7" id="KW-1185">Reference proteome</keyword>
<dbReference type="EMBL" id="KV918780">
    <property type="protein sequence ID" value="OSX80094.1"/>
    <property type="molecule type" value="Genomic_DNA"/>
</dbReference>
<proteinExistence type="inferred from homology"/>
<dbReference type="AlphaFoldDB" id="A0A1X6PGV1"/>
<dbReference type="GO" id="GO:0005762">
    <property type="term" value="C:mitochondrial large ribosomal subunit"/>
    <property type="evidence" value="ECO:0007669"/>
    <property type="project" value="TreeGrafter"/>
</dbReference>
<evidence type="ECO:0000313" key="7">
    <source>
        <dbReference type="Proteomes" id="UP000218209"/>
    </source>
</evidence>
<dbReference type="GO" id="GO:0003735">
    <property type="term" value="F:structural constituent of ribosome"/>
    <property type="evidence" value="ECO:0007669"/>
    <property type="project" value="InterPro"/>
</dbReference>
<dbReference type="PANTHER" id="PTHR12934">
    <property type="entry name" value="50S RIBOSOMAL PROTEIN L15"/>
    <property type="match status" value="1"/>
</dbReference>
<keyword evidence="2" id="KW-0689">Ribosomal protein</keyword>
<dbReference type="PANTHER" id="PTHR12934:SF11">
    <property type="entry name" value="LARGE RIBOSOMAL SUBUNIT PROTEIN UL15M"/>
    <property type="match status" value="1"/>
</dbReference>
<gene>
    <name evidence="6" type="ORF">BU14_0058s0006</name>
</gene>
<feature type="domain" description="Large ribosomal subunit protein uL15/eL18" evidence="5">
    <location>
        <begin position="4"/>
        <end position="78"/>
    </location>
</feature>
<feature type="compositionally biased region" description="Basic and acidic residues" evidence="4">
    <location>
        <begin position="152"/>
        <end position="168"/>
    </location>
</feature>
<evidence type="ECO:0000256" key="3">
    <source>
        <dbReference type="ARBA" id="ARBA00023274"/>
    </source>
</evidence>
<accession>A0A1X6PGV1</accession>
<dbReference type="Pfam" id="PF00828">
    <property type="entry name" value="Ribosomal_L27A"/>
    <property type="match status" value="1"/>
</dbReference>
<dbReference type="GO" id="GO:0006412">
    <property type="term" value="P:translation"/>
    <property type="evidence" value="ECO:0007669"/>
    <property type="project" value="InterPro"/>
</dbReference>
<dbReference type="OrthoDB" id="361383at2759"/>
<dbReference type="Proteomes" id="UP000218209">
    <property type="component" value="Unassembled WGS sequence"/>
</dbReference>
<feature type="region of interest" description="Disordered" evidence="4">
    <location>
        <begin position="141"/>
        <end position="190"/>
    </location>
</feature>
<evidence type="ECO:0000256" key="2">
    <source>
        <dbReference type="ARBA" id="ARBA00022980"/>
    </source>
</evidence>
<comment type="similarity">
    <text evidence="1">Belongs to the universal ribosomal protein uL15 family.</text>
</comment>
<evidence type="ECO:0000313" key="6">
    <source>
        <dbReference type="EMBL" id="OSX80094.1"/>
    </source>
</evidence>
<keyword evidence="3" id="KW-0687">Ribonucleoprotein</keyword>
<reference evidence="6 7" key="1">
    <citation type="submission" date="2017-03" db="EMBL/GenBank/DDBJ databases">
        <title>WGS assembly of Porphyra umbilicalis.</title>
        <authorList>
            <person name="Brawley S.H."/>
            <person name="Blouin N.A."/>
            <person name="Ficko-Blean E."/>
            <person name="Wheeler G.L."/>
            <person name="Lohr M."/>
            <person name="Goodson H.V."/>
            <person name="Jenkins J.W."/>
            <person name="Blaby-Haas C.E."/>
            <person name="Helliwell K.E."/>
            <person name="Chan C."/>
            <person name="Marriage T."/>
            <person name="Bhattacharya D."/>
            <person name="Klein A.S."/>
            <person name="Badis Y."/>
            <person name="Brodie J."/>
            <person name="Cao Y."/>
            <person name="Collen J."/>
            <person name="Dittami S.M."/>
            <person name="Gachon C.M."/>
            <person name="Green B.R."/>
            <person name="Karpowicz S."/>
            <person name="Kim J.W."/>
            <person name="Kudahl U."/>
            <person name="Lin S."/>
            <person name="Michel G."/>
            <person name="Mittag M."/>
            <person name="Olson B.J."/>
            <person name="Pangilinan J."/>
            <person name="Peng Y."/>
            <person name="Qiu H."/>
            <person name="Shu S."/>
            <person name="Singer J.T."/>
            <person name="Smith A.G."/>
            <person name="Sprecher B.N."/>
            <person name="Wagner V."/>
            <person name="Wang W."/>
            <person name="Wang Z.-Y."/>
            <person name="Yan J."/>
            <person name="Yarish C."/>
            <person name="Zoeuner-Riek S."/>
            <person name="Zhuang Y."/>
            <person name="Zou Y."/>
            <person name="Lindquist E.A."/>
            <person name="Grimwood J."/>
            <person name="Barry K."/>
            <person name="Rokhsar D.S."/>
            <person name="Schmutz J."/>
            <person name="Stiller J.W."/>
            <person name="Grossman A.R."/>
            <person name="Prochnik S.E."/>
        </authorList>
    </citation>
    <scope>NUCLEOTIDE SEQUENCE [LARGE SCALE GENOMIC DNA]</scope>
    <source>
        <strain evidence="6">4086291</strain>
    </source>
</reference>
<dbReference type="Gene3D" id="3.100.10.10">
    <property type="match status" value="1"/>
</dbReference>
<evidence type="ECO:0000256" key="4">
    <source>
        <dbReference type="SAM" id="MobiDB-lite"/>
    </source>
</evidence>
<dbReference type="InterPro" id="IPR036227">
    <property type="entry name" value="Ribosomal_uL15/eL18_sf"/>
</dbReference>